<reference evidence="2" key="2">
    <citation type="submission" date="2010-04" db="EMBL/GenBank/DDBJ databases">
        <authorList>
            <person name="Buell R."/>
            <person name="Hamilton J."/>
            <person name="Hostetler J."/>
        </authorList>
    </citation>
    <scope>NUCLEOTIDE SEQUENCE [LARGE SCALE GENOMIC DNA]</scope>
    <source>
        <strain evidence="2">DAOM:BR144</strain>
    </source>
</reference>
<dbReference type="eggNOG" id="ENOG502QYQJ">
    <property type="taxonomic scope" value="Eukaryota"/>
</dbReference>
<name>K3X4K1_GLOUD</name>
<keyword evidence="2" id="KW-1185">Reference proteome</keyword>
<evidence type="ECO:0000313" key="2">
    <source>
        <dbReference type="Proteomes" id="UP000019132"/>
    </source>
</evidence>
<dbReference type="STRING" id="431595.K3X4K1"/>
<protein>
    <submittedName>
        <fullName evidence="1">Uncharacterized protein</fullName>
    </submittedName>
</protein>
<proteinExistence type="predicted"/>
<dbReference type="Proteomes" id="UP000019132">
    <property type="component" value="Unassembled WGS sequence"/>
</dbReference>
<sequence>MKPGRSFLEFNCIQENTAGKADEIERLLQRVNANYIEHLMIRHCLHLQVQPYLKNLKYLLAMKIFNVSTLEWGEDAALTNSHHPTMQIVYLVEVNMVELPQGLLAADYPQTLHQVMISRANLTFLPDNLDTIWLKGMFLLLEECRLTEFPELPLLILNGNPIQPLLSNLSDNSLSLLGWIQIRSTKISVLPDWLNAVASLYPVYIVTGNTPLCDRMIATGEAAHSLTFGPFGPTGIDCCTSWMESSNAFPIDFEEERNPSYVLA</sequence>
<evidence type="ECO:0000313" key="1">
    <source>
        <dbReference type="EnsemblProtists" id="PYU1_T012150"/>
    </source>
</evidence>
<dbReference type="VEuPathDB" id="FungiDB:PYU1_G012124"/>
<dbReference type="HOGENOM" id="CLU_010354_2_1_1"/>
<dbReference type="AlphaFoldDB" id="K3X4K1"/>
<organism evidence="1 2">
    <name type="scientific">Globisporangium ultimum (strain ATCC 200006 / CBS 805.95 / DAOM BR144)</name>
    <name type="common">Pythium ultimum</name>
    <dbReference type="NCBI Taxonomy" id="431595"/>
    <lineage>
        <taxon>Eukaryota</taxon>
        <taxon>Sar</taxon>
        <taxon>Stramenopiles</taxon>
        <taxon>Oomycota</taxon>
        <taxon>Peronosporomycetes</taxon>
        <taxon>Pythiales</taxon>
        <taxon>Pythiaceae</taxon>
        <taxon>Globisporangium</taxon>
    </lineage>
</organism>
<reference evidence="2" key="1">
    <citation type="journal article" date="2010" name="Genome Biol.">
        <title>Genome sequence of the necrotrophic plant pathogen Pythium ultimum reveals original pathogenicity mechanisms and effector repertoire.</title>
        <authorList>
            <person name="Levesque C.A."/>
            <person name="Brouwer H."/>
            <person name="Cano L."/>
            <person name="Hamilton J.P."/>
            <person name="Holt C."/>
            <person name="Huitema E."/>
            <person name="Raffaele S."/>
            <person name="Robideau G.P."/>
            <person name="Thines M."/>
            <person name="Win J."/>
            <person name="Zerillo M.M."/>
            <person name="Beakes G.W."/>
            <person name="Boore J.L."/>
            <person name="Busam D."/>
            <person name="Dumas B."/>
            <person name="Ferriera S."/>
            <person name="Fuerstenberg S.I."/>
            <person name="Gachon C.M."/>
            <person name="Gaulin E."/>
            <person name="Govers F."/>
            <person name="Grenville-Briggs L."/>
            <person name="Horner N."/>
            <person name="Hostetler J."/>
            <person name="Jiang R.H."/>
            <person name="Johnson J."/>
            <person name="Krajaejun T."/>
            <person name="Lin H."/>
            <person name="Meijer H.J."/>
            <person name="Moore B."/>
            <person name="Morris P."/>
            <person name="Phuntmart V."/>
            <person name="Puiu D."/>
            <person name="Shetty J."/>
            <person name="Stajich J.E."/>
            <person name="Tripathy S."/>
            <person name="Wawra S."/>
            <person name="van West P."/>
            <person name="Whitty B.R."/>
            <person name="Coutinho P.M."/>
            <person name="Henrissat B."/>
            <person name="Martin F."/>
            <person name="Thomas P.D."/>
            <person name="Tyler B.M."/>
            <person name="De Vries R.P."/>
            <person name="Kamoun S."/>
            <person name="Yandell M."/>
            <person name="Tisserat N."/>
            <person name="Buell C.R."/>
        </authorList>
    </citation>
    <scope>NUCLEOTIDE SEQUENCE</scope>
    <source>
        <strain evidence="2">DAOM:BR144</strain>
    </source>
</reference>
<dbReference type="EnsemblProtists" id="PYU1_T012150">
    <property type="protein sequence ID" value="PYU1_T012150"/>
    <property type="gene ID" value="PYU1_G012124"/>
</dbReference>
<reference evidence="1" key="3">
    <citation type="submission" date="2015-02" db="UniProtKB">
        <authorList>
            <consortium name="EnsemblProtists"/>
        </authorList>
    </citation>
    <scope>IDENTIFICATION</scope>
    <source>
        <strain evidence="1">DAOM BR144</strain>
    </source>
</reference>
<dbReference type="EMBL" id="GL376601">
    <property type="status" value="NOT_ANNOTATED_CDS"/>
    <property type="molecule type" value="Genomic_DNA"/>
</dbReference>
<dbReference type="InParanoid" id="K3X4K1"/>
<accession>K3X4K1</accession>